<comment type="caution">
    <text evidence="2">The sequence shown here is derived from an EMBL/GenBank/DDBJ whole genome shotgun (WGS) entry which is preliminary data.</text>
</comment>
<name>A0A848LF18_9BACT</name>
<evidence type="ECO:0000313" key="3">
    <source>
        <dbReference type="Proteomes" id="UP000518300"/>
    </source>
</evidence>
<protein>
    <recommendedName>
        <fullName evidence="4">Outer membrane protein beta-barrel domain-containing protein</fullName>
    </recommendedName>
</protein>
<evidence type="ECO:0000313" key="2">
    <source>
        <dbReference type="EMBL" id="NMO14108.1"/>
    </source>
</evidence>
<feature type="chain" id="PRO_5032748657" description="Outer membrane protein beta-barrel domain-containing protein" evidence="1">
    <location>
        <begin position="25"/>
        <end position="198"/>
    </location>
</feature>
<dbReference type="Proteomes" id="UP000518300">
    <property type="component" value="Unassembled WGS sequence"/>
</dbReference>
<dbReference type="AlphaFoldDB" id="A0A848LF18"/>
<sequence length="198" mass="21847">MAAGWHSRAFLVAALLLVSTAALSEPSREGPPWYVPDHATFQFAGSIGLFSGGPGWSFLDESVEAGLLLGWAPPLVAGEDFLTLTLKGQLHPFRLEWEGWSVRPLTVGMLFSYTFGDAYFVRLPDRYEDGYYWFKTGLRPALLLGAGAGRPVPALGLRLLEGYFELVATDYRIIHFLQDPGTVETGLFSLALGVRFRF</sequence>
<evidence type="ECO:0008006" key="4">
    <source>
        <dbReference type="Google" id="ProtNLM"/>
    </source>
</evidence>
<dbReference type="EMBL" id="JABBJJ010000013">
    <property type="protein sequence ID" value="NMO14108.1"/>
    <property type="molecule type" value="Genomic_DNA"/>
</dbReference>
<reference evidence="2 3" key="1">
    <citation type="submission" date="2020-04" db="EMBL/GenBank/DDBJ databases">
        <title>Draft genome of Pyxidicoccus fallax type strain.</title>
        <authorList>
            <person name="Whitworth D.E."/>
        </authorList>
    </citation>
    <scope>NUCLEOTIDE SEQUENCE [LARGE SCALE GENOMIC DNA]</scope>
    <source>
        <strain evidence="2 3">DSM 14698</strain>
    </source>
</reference>
<keyword evidence="1" id="KW-0732">Signal</keyword>
<gene>
    <name evidence="2" type="ORF">HG543_04425</name>
</gene>
<keyword evidence="3" id="KW-1185">Reference proteome</keyword>
<organism evidence="2 3">
    <name type="scientific">Pyxidicoccus fallax</name>
    <dbReference type="NCBI Taxonomy" id="394095"/>
    <lineage>
        <taxon>Bacteria</taxon>
        <taxon>Pseudomonadati</taxon>
        <taxon>Myxococcota</taxon>
        <taxon>Myxococcia</taxon>
        <taxon>Myxococcales</taxon>
        <taxon>Cystobacterineae</taxon>
        <taxon>Myxococcaceae</taxon>
        <taxon>Pyxidicoccus</taxon>
    </lineage>
</organism>
<accession>A0A848LF18</accession>
<evidence type="ECO:0000256" key="1">
    <source>
        <dbReference type="SAM" id="SignalP"/>
    </source>
</evidence>
<proteinExistence type="predicted"/>
<feature type="signal peptide" evidence="1">
    <location>
        <begin position="1"/>
        <end position="24"/>
    </location>
</feature>
<dbReference type="RefSeq" id="WP_169343389.1">
    <property type="nucleotide sequence ID" value="NZ_JABBJJ010000013.1"/>
</dbReference>